<dbReference type="EMBL" id="VSRR010004540">
    <property type="protein sequence ID" value="MPC39997.1"/>
    <property type="molecule type" value="Genomic_DNA"/>
</dbReference>
<keyword evidence="1" id="KW-0812">Transmembrane</keyword>
<evidence type="ECO:0000313" key="3">
    <source>
        <dbReference type="Proteomes" id="UP000324222"/>
    </source>
</evidence>
<evidence type="ECO:0000313" key="2">
    <source>
        <dbReference type="EMBL" id="MPC39997.1"/>
    </source>
</evidence>
<reference evidence="2 3" key="1">
    <citation type="submission" date="2019-05" db="EMBL/GenBank/DDBJ databases">
        <title>Another draft genome of Portunus trituberculatus and its Hox gene families provides insights of decapod evolution.</title>
        <authorList>
            <person name="Jeong J.-H."/>
            <person name="Song I."/>
            <person name="Kim S."/>
            <person name="Choi T."/>
            <person name="Kim D."/>
            <person name="Ryu S."/>
            <person name="Kim W."/>
        </authorList>
    </citation>
    <scope>NUCLEOTIDE SEQUENCE [LARGE SCALE GENOMIC DNA]</scope>
    <source>
        <tissue evidence="2">Muscle</tissue>
    </source>
</reference>
<keyword evidence="1" id="KW-1133">Transmembrane helix</keyword>
<dbReference type="AlphaFoldDB" id="A0A5B7F378"/>
<dbReference type="Proteomes" id="UP000324222">
    <property type="component" value="Unassembled WGS sequence"/>
</dbReference>
<evidence type="ECO:0000256" key="1">
    <source>
        <dbReference type="SAM" id="Phobius"/>
    </source>
</evidence>
<keyword evidence="3" id="KW-1185">Reference proteome</keyword>
<protein>
    <submittedName>
        <fullName evidence="2">Uncharacterized protein</fullName>
    </submittedName>
</protein>
<feature type="transmembrane region" description="Helical" evidence="1">
    <location>
        <begin position="12"/>
        <end position="30"/>
    </location>
</feature>
<gene>
    <name evidence="2" type="ORF">E2C01_033551</name>
</gene>
<sequence>MLDGGGGGGVSGGGGGVAMGFVGGLSRYVLKINKPPDRLLVSVIHKTLPGLSPHLAVPDVSCQLSRQTPMSIPPPSKTSCLMKYEPRVTTICCVVKMM</sequence>
<organism evidence="2 3">
    <name type="scientific">Portunus trituberculatus</name>
    <name type="common">Swimming crab</name>
    <name type="synonym">Neptunus trituberculatus</name>
    <dbReference type="NCBI Taxonomy" id="210409"/>
    <lineage>
        <taxon>Eukaryota</taxon>
        <taxon>Metazoa</taxon>
        <taxon>Ecdysozoa</taxon>
        <taxon>Arthropoda</taxon>
        <taxon>Crustacea</taxon>
        <taxon>Multicrustacea</taxon>
        <taxon>Malacostraca</taxon>
        <taxon>Eumalacostraca</taxon>
        <taxon>Eucarida</taxon>
        <taxon>Decapoda</taxon>
        <taxon>Pleocyemata</taxon>
        <taxon>Brachyura</taxon>
        <taxon>Eubrachyura</taxon>
        <taxon>Portunoidea</taxon>
        <taxon>Portunidae</taxon>
        <taxon>Portuninae</taxon>
        <taxon>Portunus</taxon>
    </lineage>
</organism>
<proteinExistence type="predicted"/>
<comment type="caution">
    <text evidence="2">The sequence shown here is derived from an EMBL/GenBank/DDBJ whole genome shotgun (WGS) entry which is preliminary data.</text>
</comment>
<keyword evidence="1" id="KW-0472">Membrane</keyword>
<accession>A0A5B7F378</accession>
<name>A0A5B7F378_PORTR</name>